<reference evidence="2 3" key="1">
    <citation type="submission" date="2018-05" db="EMBL/GenBank/DDBJ databases">
        <title>Genomic Encyclopedia of Type Strains, Phase IV (KMG-IV): sequencing the most valuable type-strain genomes for metagenomic binning, comparative biology and taxonomic classification.</title>
        <authorList>
            <person name="Goeker M."/>
        </authorList>
    </citation>
    <scope>NUCLEOTIDE SEQUENCE [LARGE SCALE GENOMIC DNA]</scope>
    <source>
        <strain evidence="2 3">DSM 22440</strain>
    </source>
</reference>
<proteinExistence type="predicted"/>
<dbReference type="InterPro" id="IPR057238">
    <property type="entry name" value="DUF7916"/>
</dbReference>
<protein>
    <recommendedName>
        <fullName evidence="1">DUF7916 domain-containing protein</fullName>
    </recommendedName>
</protein>
<dbReference type="RefSeq" id="WP_110250033.1">
    <property type="nucleotide sequence ID" value="NZ_QJJR01000001.1"/>
</dbReference>
<evidence type="ECO:0000259" key="1">
    <source>
        <dbReference type="Pfam" id="PF25509"/>
    </source>
</evidence>
<comment type="caution">
    <text evidence="2">The sequence shown here is derived from an EMBL/GenBank/DDBJ whole genome shotgun (WGS) entry which is preliminary data.</text>
</comment>
<evidence type="ECO:0000313" key="2">
    <source>
        <dbReference type="EMBL" id="PXW92931.1"/>
    </source>
</evidence>
<name>A0A2V3WHA2_9BACI</name>
<sequence>MKRILDCYASDFKTMTKGEKLRAISLSEGRTLVSETVVTAPAFYSGVTNQEIVARFGADLILLNMFDVFNPQIAGIEASTARQHIEEVRALTGRLVGLNLEPVDEDALADDHVMKIPEGRMAVAKTLEKLKDCELDFICLTGNPKTGVTNQQINKAIQLTKQILGEDVFIIAGKMHNAGVLDDLLAEKTIEQFIEKGADVILIPSPGTVPGISIEEATKWVKAIHGQGKLVMSAIGTSQEGSQTSIIEQLAIQNKMIGADLHHIGDAGYTGLAIPENITAYSTAIRGKRHTIVRMCQSVTR</sequence>
<dbReference type="Pfam" id="PF25509">
    <property type="entry name" value="DUF7916"/>
    <property type="match status" value="1"/>
</dbReference>
<gene>
    <name evidence="2" type="ORF">DES38_1019</name>
</gene>
<dbReference type="AlphaFoldDB" id="A0A2V3WHA2"/>
<organism evidence="2 3">
    <name type="scientific">Streptohalobacillus salinus</name>
    <dbReference type="NCBI Taxonomy" id="621096"/>
    <lineage>
        <taxon>Bacteria</taxon>
        <taxon>Bacillati</taxon>
        <taxon>Bacillota</taxon>
        <taxon>Bacilli</taxon>
        <taxon>Bacillales</taxon>
        <taxon>Bacillaceae</taxon>
        <taxon>Streptohalobacillus</taxon>
    </lineage>
</organism>
<evidence type="ECO:0000313" key="3">
    <source>
        <dbReference type="Proteomes" id="UP000247922"/>
    </source>
</evidence>
<accession>A0A2V3WHA2</accession>
<dbReference type="OrthoDB" id="5581965at2"/>
<keyword evidence="3" id="KW-1185">Reference proteome</keyword>
<dbReference type="Proteomes" id="UP000247922">
    <property type="component" value="Unassembled WGS sequence"/>
</dbReference>
<feature type="domain" description="DUF7916" evidence="1">
    <location>
        <begin position="5"/>
        <end position="301"/>
    </location>
</feature>
<dbReference type="EMBL" id="QJJR01000001">
    <property type="protein sequence ID" value="PXW92931.1"/>
    <property type="molecule type" value="Genomic_DNA"/>
</dbReference>